<accession>A0ABQ8E4D1</accession>
<feature type="region of interest" description="Disordered" evidence="1">
    <location>
        <begin position="1"/>
        <end position="181"/>
    </location>
</feature>
<gene>
    <name evidence="2" type="ORF">HID58_013608</name>
</gene>
<evidence type="ECO:0000313" key="2">
    <source>
        <dbReference type="EMBL" id="KAH0936491.1"/>
    </source>
</evidence>
<feature type="compositionally biased region" description="Basic and acidic residues" evidence="1">
    <location>
        <begin position="64"/>
        <end position="74"/>
    </location>
</feature>
<dbReference type="Proteomes" id="UP000824890">
    <property type="component" value="Unassembled WGS sequence"/>
</dbReference>
<evidence type="ECO:0000313" key="3">
    <source>
        <dbReference type="Proteomes" id="UP000824890"/>
    </source>
</evidence>
<organism evidence="2 3">
    <name type="scientific">Brassica napus</name>
    <name type="common">Rape</name>
    <dbReference type="NCBI Taxonomy" id="3708"/>
    <lineage>
        <taxon>Eukaryota</taxon>
        <taxon>Viridiplantae</taxon>
        <taxon>Streptophyta</taxon>
        <taxon>Embryophyta</taxon>
        <taxon>Tracheophyta</taxon>
        <taxon>Spermatophyta</taxon>
        <taxon>Magnoliopsida</taxon>
        <taxon>eudicotyledons</taxon>
        <taxon>Gunneridae</taxon>
        <taxon>Pentapetalae</taxon>
        <taxon>rosids</taxon>
        <taxon>malvids</taxon>
        <taxon>Brassicales</taxon>
        <taxon>Brassicaceae</taxon>
        <taxon>Brassiceae</taxon>
        <taxon>Brassica</taxon>
    </lineage>
</organism>
<feature type="compositionally biased region" description="Basic and acidic residues" evidence="1">
    <location>
        <begin position="108"/>
        <end position="124"/>
    </location>
</feature>
<feature type="non-terminal residue" evidence="2">
    <location>
        <position position="1"/>
    </location>
</feature>
<keyword evidence="3" id="KW-1185">Reference proteome</keyword>
<comment type="caution">
    <text evidence="2">The sequence shown here is derived from an EMBL/GenBank/DDBJ whole genome shotgun (WGS) entry which is preliminary data.</text>
</comment>
<feature type="compositionally biased region" description="Basic and acidic residues" evidence="1">
    <location>
        <begin position="84"/>
        <end position="101"/>
    </location>
</feature>
<feature type="region of interest" description="Disordered" evidence="1">
    <location>
        <begin position="284"/>
        <end position="320"/>
    </location>
</feature>
<sequence>GDVNSEPPAQNPLRKKTGRAKKQAKKGQSSSLEGNIPLEETPSSVDASEVTKKKKKKKDSKKRSREEASVERLETSMAVGEDDAGTHDPTDSTRESPEERPKKKAKKKVVEEGGQRSVDGDRPDGILVPEGPSRSGGRASETGDGSRDEYPLSKRALPSSARGKGVESGGSVPKKAGTGFPDRVKFLYDEKTPLNEYIDAASASKRSDGSMNYLVEKYDSTLKHTKIQLGASEKLAQTRLGVIERLRAENKKASDKAAKEKEPMVDITSALSERVDVTEGIAFEECSDKNNPGIDDNLVREEETRDLAVEDPVLVSSSEE</sequence>
<protein>
    <submittedName>
        <fullName evidence="2">Uncharacterized protein</fullName>
    </submittedName>
</protein>
<feature type="compositionally biased region" description="Basic residues" evidence="1">
    <location>
        <begin position="13"/>
        <end position="25"/>
    </location>
</feature>
<feature type="compositionally biased region" description="Basic and acidic residues" evidence="1">
    <location>
        <begin position="297"/>
        <end position="308"/>
    </location>
</feature>
<feature type="compositionally biased region" description="Basic residues" evidence="1">
    <location>
        <begin position="52"/>
        <end position="63"/>
    </location>
</feature>
<dbReference type="EMBL" id="JAGKQM010000003">
    <property type="protein sequence ID" value="KAH0936491.1"/>
    <property type="molecule type" value="Genomic_DNA"/>
</dbReference>
<reference evidence="2 3" key="1">
    <citation type="submission" date="2021-05" db="EMBL/GenBank/DDBJ databases">
        <title>Genome Assembly of Synthetic Allotetraploid Brassica napus Reveals Homoeologous Exchanges between Subgenomes.</title>
        <authorList>
            <person name="Davis J.T."/>
        </authorList>
    </citation>
    <scope>NUCLEOTIDE SEQUENCE [LARGE SCALE GENOMIC DNA]</scope>
    <source>
        <strain evidence="3">cv. Da-Ae</strain>
        <tissue evidence="2">Seedling</tissue>
    </source>
</reference>
<proteinExistence type="predicted"/>
<name>A0ABQ8E4D1_BRANA</name>
<evidence type="ECO:0000256" key="1">
    <source>
        <dbReference type="SAM" id="MobiDB-lite"/>
    </source>
</evidence>